<comment type="subcellular location">
    <subcellularLocation>
        <location evidence="8">Golgi apparatus membrane</location>
        <topology evidence="8">Single-pass type II membrane protein</topology>
    </subcellularLocation>
</comment>
<accession>A0ABQ9EYH6</accession>
<evidence type="ECO:0000256" key="7">
    <source>
        <dbReference type="ARBA" id="ARBA00023211"/>
    </source>
</evidence>
<evidence type="ECO:0000256" key="1">
    <source>
        <dbReference type="ARBA" id="ARBA00001936"/>
    </source>
</evidence>
<keyword evidence="5" id="KW-0479">Metal-binding</keyword>
<keyword evidence="8" id="KW-0812">Transmembrane</keyword>
<feature type="domain" description="Glycosyltransferase 2-like" evidence="9">
    <location>
        <begin position="180"/>
        <end position="324"/>
    </location>
</feature>
<comment type="similarity">
    <text evidence="8">Belongs to the glycosyltransferase 2 family. GalNAc-T subfamily.</text>
</comment>
<keyword evidence="8" id="KW-0472">Membrane</keyword>
<evidence type="ECO:0000259" key="9">
    <source>
        <dbReference type="Pfam" id="PF00535"/>
    </source>
</evidence>
<comment type="caution">
    <text evidence="10">The sequence shown here is derived from an EMBL/GenBank/DDBJ whole genome shotgun (WGS) entry which is preliminary data.</text>
</comment>
<dbReference type="Proteomes" id="UP001217089">
    <property type="component" value="Unassembled WGS sequence"/>
</dbReference>
<dbReference type="SUPFAM" id="SSF50370">
    <property type="entry name" value="Ricin B-like lectins"/>
    <property type="match status" value="1"/>
</dbReference>
<reference evidence="10 11" key="1">
    <citation type="submission" date="2022-12" db="EMBL/GenBank/DDBJ databases">
        <title>Chromosome-level genome of Tegillarca granosa.</title>
        <authorList>
            <person name="Kim J."/>
        </authorList>
    </citation>
    <scope>NUCLEOTIDE SEQUENCE [LARGE SCALE GENOMIC DNA]</scope>
    <source>
        <strain evidence="10">Teg-2019</strain>
        <tissue evidence="10">Adductor muscle</tissue>
    </source>
</reference>
<keyword evidence="4 8" id="KW-0808">Transferase</keyword>
<dbReference type="PANTHER" id="PTHR11675">
    <property type="entry name" value="N-ACETYLGALACTOSAMINYLTRANSFERASE"/>
    <property type="match status" value="1"/>
</dbReference>
<keyword evidence="3 8" id="KW-0328">Glycosyltransferase</keyword>
<proteinExistence type="inferred from homology"/>
<keyword evidence="7 8" id="KW-0464">Manganese</keyword>
<dbReference type="Gene3D" id="2.80.10.50">
    <property type="match status" value="1"/>
</dbReference>
<dbReference type="Gene3D" id="3.90.550.10">
    <property type="entry name" value="Spore Coat Polysaccharide Biosynthesis Protein SpsA, Chain A"/>
    <property type="match status" value="2"/>
</dbReference>
<evidence type="ECO:0000313" key="10">
    <source>
        <dbReference type="EMBL" id="KAJ8308667.1"/>
    </source>
</evidence>
<evidence type="ECO:0000256" key="4">
    <source>
        <dbReference type="ARBA" id="ARBA00022679"/>
    </source>
</evidence>
<evidence type="ECO:0000256" key="2">
    <source>
        <dbReference type="ARBA" id="ARBA00004922"/>
    </source>
</evidence>
<dbReference type="InterPro" id="IPR001173">
    <property type="entry name" value="Glyco_trans_2-like"/>
</dbReference>
<evidence type="ECO:0000256" key="5">
    <source>
        <dbReference type="ARBA" id="ARBA00022723"/>
    </source>
</evidence>
<keyword evidence="8" id="KW-0333">Golgi apparatus</keyword>
<keyword evidence="8" id="KW-1133">Transmembrane helix</keyword>
<evidence type="ECO:0000256" key="8">
    <source>
        <dbReference type="RuleBase" id="RU361242"/>
    </source>
</evidence>
<dbReference type="EC" id="2.4.1.-" evidence="8"/>
<name>A0ABQ9EYH6_TEGGR</name>
<feature type="transmembrane region" description="Helical" evidence="8">
    <location>
        <begin position="9"/>
        <end position="31"/>
    </location>
</feature>
<evidence type="ECO:0000256" key="6">
    <source>
        <dbReference type="ARBA" id="ARBA00023157"/>
    </source>
</evidence>
<comment type="pathway">
    <text evidence="2 8">Protein modification; protein glycosylation.</text>
</comment>
<dbReference type="InterPro" id="IPR035992">
    <property type="entry name" value="Ricin_B-like_lectins"/>
</dbReference>
<keyword evidence="11" id="KW-1185">Reference proteome</keyword>
<protein>
    <recommendedName>
        <fullName evidence="8">Polypeptide N-acetylgalactosaminyltransferase</fullName>
        <ecNumber evidence="8">2.4.1.-</ecNumber>
    </recommendedName>
    <alternativeName>
        <fullName evidence="8">Protein-UDP acetylgalactosaminyltransferase</fullName>
    </alternativeName>
</protein>
<comment type="cofactor">
    <cofactor evidence="1 8">
        <name>Mn(2+)</name>
        <dbReference type="ChEBI" id="CHEBI:29035"/>
    </cofactor>
</comment>
<organism evidence="10 11">
    <name type="scientific">Tegillarca granosa</name>
    <name type="common">Malaysian cockle</name>
    <name type="synonym">Anadara granosa</name>
    <dbReference type="NCBI Taxonomy" id="220873"/>
    <lineage>
        <taxon>Eukaryota</taxon>
        <taxon>Metazoa</taxon>
        <taxon>Spiralia</taxon>
        <taxon>Lophotrochozoa</taxon>
        <taxon>Mollusca</taxon>
        <taxon>Bivalvia</taxon>
        <taxon>Autobranchia</taxon>
        <taxon>Pteriomorphia</taxon>
        <taxon>Arcoida</taxon>
        <taxon>Arcoidea</taxon>
        <taxon>Arcidae</taxon>
        <taxon>Tegillarca</taxon>
    </lineage>
</organism>
<dbReference type="EMBL" id="JARBDR010000657">
    <property type="protein sequence ID" value="KAJ8308667.1"/>
    <property type="molecule type" value="Genomic_DNA"/>
</dbReference>
<dbReference type="InterPro" id="IPR029044">
    <property type="entry name" value="Nucleotide-diphossugar_trans"/>
</dbReference>
<evidence type="ECO:0000313" key="11">
    <source>
        <dbReference type="Proteomes" id="UP001217089"/>
    </source>
</evidence>
<sequence>MRVRYRRSAVLKLAVLVIGALIAIPFLIHYLDSSESAAALKFRKNRQLARDKPQSHKIIHDSKREEVVQNVVDKPAEIQNEDKVEESIKSDGDPQSVAIMKEGILGNYEPTDYPNRNGPGEKGQPVYTSMEEKIKADQSVREFGFNMVNSDKIAMDRTIPDTRMEECKYWHYPEQLPTASVILVFHNEGWSTLMRTVHSVINMSPPHLLKEVVMVDDFSSKEHLKDRLEQYVKQFNGKVKLYRNPERMGLIRTRTRGAELSTGDVIVFLDAHCECQKNWLPPLLTRIKNSRTRMAVPIVDGIDWDNFRYHPVYTTNHHRGIFEWGFLYKESLVPKKELDTRKYHSEPYKLFPVESNKCIVKCILIWQCGGSIEWVPCSRVGHVYRNHMPYGFGKVDVKIPVIQLNYMRVIHVWLDEEHIEYFYTREPGVRGYPVGDITKQLQFKKDHKCKSFKWFLDNIAYEVYEKFPPLPPNKVWGEFVEAESNQCMDTVGQGVGGGPIGVSGCHHFGGNQVQWMNLLELHYQSTVVHALLIITYNQRMNNIRF</sequence>
<dbReference type="Pfam" id="PF00535">
    <property type="entry name" value="Glycos_transf_2"/>
    <property type="match status" value="1"/>
</dbReference>
<evidence type="ECO:0000256" key="3">
    <source>
        <dbReference type="ARBA" id="ARBA00022676"/>
    </source>
</evidence>
<gene>
    <name evidence="10" type="ORF">KUTeg_013541</name>
</gene>
<dbReference type="PANTHER" id="PTHR11675:SF68">
    <property type="entry name" value="N-ACETYLGALACTOSAMINYLTRANSFERASE 7"/>
    <property type="match status" value="1"/>
</dbReference>
<keyword evidence="6 8" id="KW-1015">Disulfide bond</keyword>
<dbReference type="SUPFAM" id="SSF53448">
    <property type="entry name" value="Nucleotide-diphospho-sugar transferases"/>
    <property type="match status" value="1"/>
</dbReference>
<keyword evidence="8" id="KW-0430">Lectin</keyword>